<dbReference type="Proteomes" id="UP000502996">
    <property type="component" value="Chromosome"/>
</dbReference>
<dbReference type="InterPro" id="IPR036890">
    <property type="entry name" value="HATPase_C_sf"/>
</dbReference>
<organism evidence="2 3">
    <name type="scientific">Nocardioides anomalus</name>
    <dbReference type="NCBI Taxonomy" id="2712223"/>
    <lineage>
        <taxon>Bacteria</taxon>
        <taxon>Bacillati</taxon>
        <taxon>Actinomycetota</taxon>
        <taxon>Actinomycetes</taxon>
        <taxon>Propionibacteriales</taxon>
        <taxon>Nocardioidaceae</taxon>
        <taxon>Nocardioides</taxon>
    </lineage>
</organism>
<dbReference type="SUPFAM" id="SSF55874">
    <property type="entry name" value="ATPase domain of HSP90 chaperone/DNA topoisomerase II/histidine kinase"/>
    <property type="match status" value="1"/>
</dbReference>
<feature type="domain" description="Histidine kinase/HSP90-like ATPase" evidence="1">
    <location>
        <begin position="11"/>
        <end position="137"/>
    </location>
</feature>
<dbReference type="KEGG" id="nano:G5V58_23785"/>
<dbReference type="GO" id="GO:0005524">
    <property type="term" value="F:ATP binding"/>
    <property type="evidence" value="ECO:0007669"/>
    <property type="project" value="UniProtKB-KW"/>
</dbReference>
<evidence type="ECO:0000313" key="3">
    <source>
        <dbReference type="Proteomes" id="UP000502996"/>
    </source>
</evidence>
<keyword evidence="2" id="KW-0067">ATP-binding</keyword>
<dbReference type="EMBL" id="CP049257">
    <property type="protein sequence ID" value="QIG45369.1"/>
    <property type="molecule type" value="Genomic_DNA"/>
</dbReference>
<dbReference type="RefSeq" id="WP_165237871.1">
    <property type="nucleotide sequence ID" value="NZ_CP049257.1"/>
</dbReference>
<proteinExistence type="predicted"/>
<dbReference type="AlphaFoldDB" id="A0A6G6WJG2"/>
<evidence type="ECO:0000313" key="2">
    <source>
        <dbReference type="EMBL" id="QIG45369.1"/>
    </source>
</evidence>
<accession>A0A6G6WJG2</accession>
<sequence>MADVSVTAAVAPEVVDRVLDELAALWERSPEVAVADRTRFEMGVVEILGNIVEHAFRVDDGHGVAHPGGRELTVEVTVDPEALTAVLGDNGQPVELDLGDVTMPDADAESGRGLALALAALDHLEHQRVDGRNRWTLRCDRH</sequence>
<gene>
    <name evidence="2" type="ORF">G5V58_23785</name>
</gene>
<protein>
    <submittedName>
        <fullName evidence="2">ATP-binding protein</fullName>
    </submittedName>
</protein>
<dbReference type="InterPro" id="IPR003594">
    <property type="entry name" value="HATPase_dom"/>
</dbReference>
<keyword evidence="2" id="KW-0547">Nucleotide-binding</keyword>
<name>A0A6G6WJG2_9ACTN</name>
<reference evidence="2 3" key="1">
    <citation type="submission" date="2020-02" db="EMBL/GenBank/DDBJ databases">
        <title>Full genome sequence of Nocardioides sp. R-3366.</title>
        <authorList>
            <person name="Im W.-T."/>
        </authorList>
    </citation>
    <scope>NUCLEOTIDE SEQUENCE [LARGE SCALE GENOMIC DNA]</scope>
    <source>
        <strain evidence="2 3">R-3366</strain>
    </source>
</reference>
<dbReference type="Pfam" id="PF13581">
    <property type="entry name" value="HATPase_c_2"/>
    <property type="match status" value="1"/>
</dbReference>
<keyword evidence="3" id="KW-1185">Reference proteome</keyword>
<evidence type="ECO:0000259" key="1">
    <source>
        <dbReference type="Pfam" id="PF13581"/>
    </source>
</evidence>
<dbReference type="Gene3D" id="3.30.565.10">
    <property type="entry name" value="Histidine kinase-like ATPase, C-terminal domain"/>
    <property type="match status" value="1"/>
</dbReference>